<accession>A0A0G1IDQ5</accession>
<gene>
    <name evidence="1" type="ORF">UW49_C0010G0013</name>
</gene>
<evidence type="ECO:0000313" key="1">
    <source>
        <dbReference type="EMBL" id="KKT56948.1"/>
    </source>
</evidence>
<protein>
    <submittedName>
        <fullName evidence="1">Uncharacterized protein</fullName>
    </submittedName>
</protein>
<name>A0A0G1IDQ5_9BACT</name>
<dbReference type="Proteomes" id="UP000033977">
    <property type="component" value="Unassembled WGS sequence"/>
</dbReference>
<organism evidence="1 2">
    <name type="scientific">Candidatus Giovannonibacteria bacterium GW2011_GWB1_44_23</name>
    <dbReference type="NCBI Taxonomy" id="1618652"/>
    <lineage>
        <taxon>Bacteria</taxon>
        <taxon>Candidatus Giovannoniibacteriota</taxon>
    </lineage>
</organism>
<dbReference type="EMBL" id="LCIN01000010">
    <property type="protein sequence ID" value="KKT56948.1"/>
    <property type="molecule type" value="Genomic_DNA"/>
</dbReference>
<dbReference type="PANTHER" id="PTHR34504">
    <property type="entry name" value="ANTITOXIN HICB"/>
    <property type="match status" value="1"/>
</dbReference>
<dbReference type="InterPro" id="IPR035069">
    <property type="entry name" value="TTHA1013/TTHA0281-like"/>
</dbReference>
<evidence type="ECO:0000313" key="2">
    <source>
        <dbReference type="Proteomes" id="UP000033977"/>
    </source>
</evidence>
<dbReference type="InterPro" id="IPR051404">
    <property type="entry name" value="TA_system_antitoxin"/>
</dbReference>
<sequence>MTKQNLQFYIAYEKGEGGGYIASAPAIRGCVVRGKTLKEAHKNIQAAIKECLEVLAKFKKEPPKETLKPKIVRGFSFVKVPEYAKA</sequence>
<dbReference type="AlphaFoldDB" id="A0A0G1IDQ5"/>
<dbReference type="Gene3D" id="3.30.160.250">
    <property type="match status" value="1"/>
</dbReference>
<proteinExistence type="predicted"/>
<dbReference type="SUPFAM" id="SSF143100">
    <property type="entry name" value="TTHA1013/TTHA0281-like"/>
    <property type="match status" value="1"/>
</dbReference>
<reference evidence="1 2" key="1">
    <citation type="journal article" date="2015" name="Nature">
        <title>rRNA introns, odd ribosomes, and small enigmatic genomes across a large radiation of phyla.</title>
        <authorList>
            <person name="Brown C.T."/>
            <person name="Hug L.A."/>
            <person name="Thomas B.C."/>
            <person name="Sharon I."/>
            <person name="Castelle C.J."/>
            <person name="Singh A."/>
            <person name="Wilkins M.J."/>
            <person name="Williams K.H."/>
            <person name="Banfield J.F."/>
        </authorList>
    </citation>
    <scope>NUCLEOTIDE SEQUENCE [LARGE SCALE GENOMIC DNA]</scope>
</reference>
<comment type="caution">
    <text evidence="1">The sequence shown here is derived from an EMBL/GenBank/DDBJ whole genome shotgun (WGS) entry which is preliminary data.</text>
</comment>
<dbReference type="PANTHER" id="PTHR34504:SF4">
    <property type="entry name" value="ANTITOXIN HICB"/>
    <property type="match status" value="1"/>
</dbReference>